<dbReference type="AlphaFoldDB" id="A0A1H7GRV3"/>
<evidence type="ECO:0000313" key="14">
    <source>
        <dbReference type="EMBL" id="SEK39722.1"/>
    </source>
</evidence>
<comment type="subcellular location">
    <subcellularLocation>
        <location evidence="2">Cell membrane</location>
        <topology evidence="2">Multi-pass membrane protein</topology>
    </subcellularLocation>
</comment>
<feature type="transmembrane region" description="Helical" evidence="13">
    <location>
        <begin position="384"/>
        <end position="404"/>
    </location>
</feature>
<evidence type="ECO:0000256" key="11">
    <source>
        <dbReference type="ARBA" id="ARBA00023136"/>
    </source>
</evidence>
<evidence type="ECO:0000256" key="10">
    <source>
        <dbReference type="ARBA" id="ARBA00023065"/>
    </source>
</evidence>
<dbReference type="NCBIfam" id="TIGR00797">
    <property type="entry name" value="matE"/>
    <property type="match status" value="1"/>
</dbReference>
<evidence type="ECO:0000256" key="1">
    <source>
        <dbReference type="ARBA" id="ARBA00003408"/>
    </source>
</evidence>
<feature type="transmembrane region" description="Helical" evidence="13">
    <location>
        <begin position="281"/>
        <end position="304"/>
    </location>
</feature>
<evidence type="ECO:0000256" key="6">
    <source>
        <dbReference type="ARBA" id="ARBA00022449"/>
    </source>
</evidence>
<evidence type="ECO:0000313" key="15">
    <source>
        <dbReference type="Proteomes" id="UP000186015"/>
    </source>
</evidence>
<evidence type="ECO:0000256" key="9">
    <source>
        <dbReference type="ARBA" id="ARBA00022989"/>
    </source>
</evidence>
<dbReference type="CDD" id="cd13138">
    <property type="entry name" value="MATE_yoeA_like"/>
    <property type="match status" value="1"/>
</dbReference>
<dbReference type="Proteomes" id="UP000186015">
    <property type="component" value="Unassembled WGS sequence"/>
</dbReference>
<keyword evidence="7" id="KW-1003">Cell membrane</keyword>
<evidence type="ECO:0000256" key="7">
    <source>
        <dbReference type="ARBA" id="ARBA00022475"/>
    </source>
</evidence>
<evidence type="ECO:0000256" key="13">
    <source>
        <dbReference type="SAM" id="Phobius"/>
    </source>
</evidence>
<keyword evidence="5" id="KW-0813">Transport</keyword>
<feature type="transmembrane region" description="Helical" evidence="13">
    <location>
        <begin position="164"/>
        <end position="187"/>
    </location>
</feature>
<comment type="function">
    <text evidence="1">Multidrug efflux pump.</text>
</comment>
<feature type="transmembrane region" description="Helical" evidence="13">
    <location>
        <begin position="93"/>
        <end position="114"/>
    </location>
</feature>
<reference evidence="14 15" key="1">
    <citation type="submission" date="2016-10" db="EMBL/GenBank/DDBJ databases">
        <authorList>
            <person name="de Groot N.N."/>
        </authorList>
    </citation>
    <scope>NUCLEOTIDE SEQUENCE [LARGE SCALE GENOMIC DNA]</scope>
    <source>
        <strain evidence="14 15">KH2T6</strain>
    </source>
</reference>
<evidence type="ECO:0000256" key="8">
    <source>
        <dbReference type="ARBA" id="ARBA00022692"/>
    </source>
</evidence>
<keyword evidence="9 13" id="KW-1133">Transmembrane helix</keyword>
<evidence type="ECO:0000256" key="4">
    <source>
        <dbReference type="ARBA" id="ARBA00020268"/>
    </source>
</evidence>
<evidence type="ECO:0000256" key="3">
    <source>
        <dbReference type="ARBA" id="ARBA00010199"/>
    </source>
</evidence>
<feature type="transmembrane region" description="Helical" evidence="13">
    <location>
        <begin position="316"/>
        <end position="336"/>
    </location>
</feature>
<organism evidence="14 15">
    <name type="scientific">Ruminococcus albus</name>
    <dbReference type="NCBI Taxonomy" id="1264"/>
    <lineage>
        <taxon>Bacteria</taxon>
        <taxon>Bacillati</taxon>
        <taxon>Bacillota</taxon>
        <taxon>Clostridia</taxon>
        <taxon>Eubacteriales</taxon>
        <taxon>Oscillospiraceae</taxon>
        <taxon>Ruminococcus</taxon>
    </lineage>
</organism>
<name>A0A1H7GRV3_RUMAL</name>
<dbReference type="GO" id="GO:0006811">
    <property type="term" value="P:monoatomic ion transport"/>
    <property type="evidence" value="ECO:0007669"/>
    <property type="project" value="UniProtKB-KW"/>
</dbReference>
<sequence length="449" mass="48100">MKNNNFTEGAILPKLLKFMLPVLFAMFLQAMYGAVDLLVVGRFGSDADVSAVSTGSQILQTLTNLIVSFSMGITVAVAQRIGQRRPEEAAKTVGTGLVIFAITGVVFTVISVLGACGLAKVMQAPEEAYDLTKSYIRVCGGGFIVITAYNLLGSIFRGLGDSKTPLIAVGIACAFNIIGDLIFVSVFHMGAKGAALATVMAQLVSVIISFFIIRRTKLPFEFHRSDLKLESNYAANIIRIGSPIALQDFLVSVSFLVLMAIVNKLGVTASAGVGVAQKVCAFIMLVPLAFMQSMAAFVAQNYGAGHTDRAVKALKSGIAVSLIFGIVMFFVAFFRGDILAGVFSNKPDTVAAAWDYLKAYAIDCLFTCFLFCFVGFYNGIEKTTFVMAQGICGAFLVRIPVAFFMKETGGGSLFKIGLATPCSTVLQIIMCFIAYFVFKKNSQAISRKI</sequence>
<feature type="transmembrane region" description="Helical" evidence="13">
    <location>
        <begin position="61"/>
        <end position="81"/>
    </location>
</feature>
<dbReference type="InterPro" id="IPR050222">
    <property type="entry name" value="MATE_MdtK"/>
</dbReference>
<keyword evidence="10" id="KW-0406">Ion transport</keyword>
<accession>A0A1H7GRV3</accession>
<dbReference type="PANTHER" id="PTHR43298">
    <property type="entry name" value="MULTIDRUG RESISTANCE PROTEIN NORM-RELATED"/>
    <property type="match status" value="1"/>
</dbReference>
<dbReference type="GO" id="GO:0015297">
    <property type="term" value="F:antiporter activity"/>
    <property type="evidence" value="ECO:0007669"/>
    <property type="project" value="UniProtKB-KW"/>
</dbReference>
<dbReference type="GO" id="GO:0042910">
    <property type="term" value="F:xenobiotic transmembrane transporter activity"/>
    <property type="evidence" value="ECO:0007669"/>
    <property type="project" value="InterPro"/>
</dbReference>
<feature type="transmembrane region" description="Helical" evidence="13">
    <location>
        <begin position="193"/>
        <end position="213"/>
    </location>
</feature>
<dbReference type="PANTHER" id="PTHR43298:SF2">
    <property type="entry name" value="FMN_FAD EXPORTER YEEO-RELATED"/>
    <property type="match status" value="1"/>
</dbReference>
<feature type="transmembrane region" description="Helical" evidence="13">
    <location>
        <begin position="356"/>
        <end position="377"/>
    </location>
</feature>
<dbReference type="Pfam" id="PF01554">
    <property type="entry name" value="MatE"/>
    <property type="match status" value="2"/>
</dbReference>
<dbReference type="GO" id="GO:0005886">
    <property type="term" value="C:plasma membrane"/>
    <property type="evidence" value="ECO:0007669"/>
    <property type="project" value="UniProtKB-SubCell"/>
</dbReference>
<evidence type="ECO:0000256" key="2">
    <source>
        <dbReference type="ARBA" id="ARBA00004651"/>
    </source>
</evidence>
<dbReference type="OrthoDB" id="9776324at2"/>
<feature type="transmembrane region" description="Helical" evidence="13">
    <location>
        <begin position="233"/>
        <end position="261"/>
    </location>
</feature>
<keyword evidence="11 13" id="KW-0472">Membrane</keyword>
<feature type="transmembrane region" description="Helical" evidence="13">
    <location>
        <begin position="416"/>
        <end position="438"/>
    </location>
</feature>
<keyword evidence="8 13" id="KW-0812">Transmembrane</keyword>
<comment type="similarity">
    <text evidence="3">Belongs to the multi antimicrobial extrusion (MATE) (TC 2.A.66.1) family.</text>
</comment>
<gene>
    <name evidence="14" type="ORF">SAMN05216469_102189</name>
</gene>
<dbReference type="RefSeq" id="WP_074829476.1">
    <property type="nucleotide sequence ID" value="NZ_FOAT01000002.1"/>
</dbReference>
<proteinExistence type="inferred from homology"/>
<feature type="transmembrane region" description="Helical" evidence="13">
    <location>
        <begin position="134"/>
        <end position="152"/>
    </location>
</feature>
<dbReference type="EMBL" id="FOAT01000002">
    <property type="protein sequence ID" value="SEK39722.1"/>
    <property type="molecule type" value="Genomic_DNA"/>
</dbReference>
<evidence type="ECO:0000256" key="5">
    <source>
        <dbReference type="ARBA" id="ARBA00022448"/>
    </source>
</evidence>
<protein>
    <recommendedName>
        <fullName evidence="4">Probable multidrug resistance protein NorM</fullName>
    </recommendedName>
    <alternativeName>
        <fullName evidence="12">Multidrug-efflux transporter</fullName>
    </alternativeName>
</protein>
<evidence type="ECO:0000256" key="12">
    <source>
        <dbReference type="ARBA" id="ARBA00031636"/>
    </source>
</evidence>
<dbReference type="InterPro" id="IPR048279">
    <property type="entry name" value="MdtK-like"/>
</dbReference>
<dbReference type="PIRSF" id="PIRSF006603">
    <property type="entry name" value="DinF"/>
    <property type="match status" value="1"/>
</dbReference>
<keyword evidence="6" id="KW-0050">Antiport</keyword>
<feature type="transmembrane region" description="Helical" evidence="13">
    <location>
        <begin position="20"/>
        <end position="41"/>
    </location>
</feature>
<dbReference type="InterPro" id="IPR002528">
    <property type="entry name" value="MATE_fam"/>
</dbReference>